<evidence type="ECO:0000313" key="10">
    <source>
        <dbReference type="Proteomes" id="UP000299102"/>
    </source>
</evidence>
<reference evidence="9 10" key="1">
    <citation type="journal article" date="2019" name="Commun. Biol.">
        <title>The bagworm genome reveals a unique fibroin gene that provides high tensile strength.</title>
        <authorList>
            <person name="Kono N."/>
            <person name="Nakamura H."/>
            <person name="Ohtoshi R."/>
            <person name="Tomita M."/>
            <person name="Numata K."/>
            <person name="Arakawa K."/>
        </authorList>
    </citation>
    <scope>NUCLEOTIDE SEQUENCE [LARGE SCALE GENOMIC DNA]</scope>
</reference>
<dbReference type="InterPro" id="IPR002119">
    <property type="entry name" value="Histone_H2A"/>
</dbReference>
<dbReference type="Proteomes" id="UP000299102">
    <property type="component" value="Unassembled WGS sequence"/>
</dbReference>
<gene>
    <name evidence="9" type="ORF">EVAR_96291_1</name>
</gene>
<comment type="similarity">
    <text evidence="5">Belongs to the histone H2A family.</text>
</comment>
<evidence type="ECO:0000256" key="4">
    <source>
        <dbReference type="ARBA" id="ARBA00023269"/>
    </source>
</evidence>
<dbReference type="GO" id="GO:0003677">
    <property type="term" value="F:DNA binding"/>
    <property type="evidence" value="ECO:0007669"/>
    <property type="project" value="UniProtKB-KW"/>
</dbReference>
<keyword evidence="5" id="KW-0539">Nucleus</keyword>
<proteinExistence type="inferred from homology"/>
<comment type="caution">
    <text evidence="9">The sequence shown here is derived from an EMBL/GenBank/DDBJ whole genome shotgun (WGS) entry which is preliminary data.</text>
</comment>
<keyword evidence="10" id="KW-1185">Reference proteome</keyword>
<comment type="subunit">
    <text evidence="5">The nucleosome is a histone octamer containing two molecules each of H2A, H2B, H3 and H4 assembled in one H3-H4 heterotetramer and two H2A-H2B heterodimers. The octamer wraps approximately 147 bp of DNA.</text>
</comment>
<dbReference type="InterPro" id="IPR032454">
    <property type="entry name" value="Histone_H2A_C"/>
</dbReference>
<dbReference type="SMART" id="SM00414">
    <property type="entry name" value="H2A"/>
    <property type="match status" value="1"/>
</dbReference>
<dbReference type="SUPFAM" id="SSF47113">
    <property type="entry name" value="Histone-fold"/>
    <property type="match status" value="1"/>
</dbReference>
<evidence type="ECO:0000256" key="5">
    <source>
        <dbReference type="RuleBase" id="RU003767"/>
    </source>
</evidence>
<dbReference type="STRING" id="151549.A0A4C1VW92"/>
<evidence type="ECO:0000259" key="8">
    <source>
        <dbReference type="Pfam" id="PF16211"/>
    </source>
</evidence>
<keyword evidence="3" id="KW-1017">Isopeptide bond</keyword>
<keyword evidence="5" id="KW-0238">DNA-binding</keyword>
<feature type="region of interest" description="Disordered" evidence="6">
    <location>
        <begin position="1"/>
        <end position="21"/>
    </location>
</feature>
<dbReference type="GO" id="GO:0000786">
    <property type="term" value="C:nucleosome"/>
    <property type="evidence" value="ECO:0007669"/>
    <property type="project" value="UniProtKB-KW"/>
</dbReference>
<protein>
    <recommendedName>
        <fullName evidence="5">Histone H2A</fullName>
    </recommendedName>
</protein>
<dbReference type="Pfam" id="PF16211">
    <property type="entry name" value="Histone_H2A_C"/>
    <property type="match status" value="1"/>
</dbReference>
<dbReference type="InterPro" id="IPR007125">
    <property type="entry name" value="H2A/H2B/H3"/>
</dbReference>
<dbReference type="GO" id="GO:0005634">
    <property type="term" value="C:nucleus"/>
    <property type="evidence" value="ECO:0007669"/>
    <property type="project" value="UniProtKB-SubCell"/>
</dbReference>
<keyword evidence="2 5" id="KW-0158">Chromosome</keyword>
<evidence type="ECO:0000313" key="9">
    <source>
        <dbReference type="EMBL" id="GBP43033.1"/>
    </source>
</evidence>
<evidence type="ECO:0000256" key="3">
    <source>
        <dbReference type="ARBA" id="ARBA00022499"/>
    </source>
</evidence>
<accession>A0A4C1VW92</accession>
<dbReference type="AlphaFoldDB" id="A0A4C1VW92"/>
<dbReference type="PRINTS" id="PR00620">
    <property type="entry name" value="HISTONEH2A"/>
</dbReference>
<dbReference type="Pfam" id="PF00125">
    <property type="entry name" value="Histone"/>
    <property type="match status" value="1"/>
</dbReference>
<dbReference type="EMBL" id="BGZK01000429">
    <property type="protein sequence ID" value="GBP43033.1"/>
    <property type="molecule type" value="Genomic_DNA"/>
</dbReference>
<dbReference type="GO" id="GO:0030527">
    <property type="term" value="F:structural constituent of chromatin"/>
    <property type="evidence" value="ECO:0007669"/>
    <property type="project" value="InterPro"/>
</dbReference>
<dbReference type="OrthoDB" id="9799930at2759"/>
<evidence type="ECO:0000256" key="2">
    <source>
        <dbReference type="ARBA" id="ARBA00022454"/>
    </source>
</evidence>
<sequence>MGKTKRKVTANNDEKPATVHVSKKKTVKKTRRNLSKIAGLIFPITRVKNLLKIGNYAKWVSMKSAIYLTAALEYIVAETLEISAVWALNNKRSRITPRHLTLAVRDDMDFRIFLRDKVISQGGVFPHIEKVLLPKNVTKIVENGAASSQEY</sequence>
<comment type="subcellular location">
    <subcellularLocation>
        <location evidence="1">Chromosome</location>
    </subcellularLocation>
    <subcellularLocation>
        <location evidence="5">Nucleus</location>
    </subcellularLocation>
</comment>
<feature type="domain" description="Core Histone H2A/H2B/H3" evidence="7">
    <location>
        <begin position="24"/>
        <end position="105"/>
    </location>
</feature>
<dbReference type="InterPro" id="IPR009072">
    <property type="entry name" value="Histone-fold"/>
</dbReference>
<evidence type="ECO:0000259" key="7">
    <source>
        <dbReference type="Pfam" id="PF00125"/>
    </source>
</evidence>
<dbReference type="CDD" id="cd00074">
    <property type="entry name" value="HFD_H2A"/>
    <property type="match status" value="1"/>
</dbReference>
<evidence type="ECO:0000256" key="6">
    <source>
        <dbReference type="SAM" id="MobiDB-lite"/>
    </source>
</evidence>
<dbReference type="GO" id="GO:0046982">
    <property type="term" value="F:protein heterodimerization activity"/>
    <property type="evidence" value="ECO:0007669"/>
    <property type="project" value="InterPro"/>
</dbReference>
<feature type="domain" description="Histone H2A C-terminal" evidence="8">
    <location>
        <begin position="114"/>
        <end position="138"/>
    </location>
</feature>
<name>A0A4C1VW92_EUMVA</name>
<evidence type="ECO:0000256" key="1">
    <source>
        <dbReference type="ARBA" id="ARBA00004286"/>
    </source>
</evidence>
<organism evidence="9 10">
    <name type="scientific">Eumeta variegata</name>
    <name type="common">Bagworm moth</name>
    <name type="synonym">Eumeta japonica</name>
    <dbReference type="NCBI Taxonomy" id="151549"/>
    <lineage>
        <taxon>Eukaryota</taxon>
        <taxon>Metazoa</taxon>
        <taxon>Ecdysozoa</taxon>
        <taxon>Arthropoda</taxon>
        <taxon>Hexapoda</taxon>
        <taxon>Insecta</taxon>
        <taxon>Pterygota</taxon>
        <taxon>Neoptera</taxon>
        <taxon>Endopterygota</taxon>
        <taxon>Lepidoptera</taxon>
        <taxon>Glossata</taxon>
        <taxon>Ditrysia</taxon>
        <taxon>Tineoidea</taxon>
        <taxon>Psychidae</taxon>
        <taxon>Oiketicinae</taxon>
        <taxon>Eumeta</taxon>
    </lineage>
</organism>
<keyword evidence="4 5" id="KW-0544">Nucleosome core</keyword>
<dbReference type="Gene3D" id="1.10.20.10">
    <property type="entry name" value="Histone, subunit A"/>
    <property type="match status" value="1"/>
</dbReference>
<dbReference type="PANTHER" id="PTHR23430">
    <property type="entry name" value="HISTONE H2A"/>
    <property type="match status" value="1"/>
</dbReference>